<reference evidence="1" key="1">
    <citation type="submission" date="2023-07" db="EMBL/GenBank/DDBJ databases">
        <authorList>
            <consortium name="AG Swart"/>
            <person name="Singh M."/>
            <person name="Singh A."/>
            <person name="Seah K."/>
            <person name="Emmerich C."/>
        </authorList>
    </citation>
    <scope>NUCLEOTIDE SEQUENCE</scope>
    <source>
        <strain evidence="1">DP1</strain>
    </source>
</reference>
<dbReference type="AlphaFoldDB" id="A0AAD1UG21"/>
<evidence type="ECO:0000313" key="1">
    <source>
        <dbReference type="EMBL" id="CAI2366200.1"/>
    </source>
</evidence>
<dbReference type="EMBL" id="CAMPGE010007279">
    <property type="protein sequence ID" value="CAI2366200.1"/>
    <property type="molecule type" value="Genomic_DNA"/>
</dbReference>
<gene>
    <name evidence="1" type="ORF">ECRASSUSDP1_LOCUS7471</name>
</gene>
<keyword evidence="2" id="KW-1185">Reference proteome</keyword>
<name>A0AAD1UG21_EUPCR</name>
<comment type="caution">
    <text evidence="1">The sequence shown here is derived from an EMBL/GenBank/DDBJ whole genome shotgun (WGS) entry which is preliminary data.</text>
</comment>
<proteinExistence type="predicted"/>
<sequence length="220" mass="25378">MKKLPVQRIVFKIPNKNSRPESTKRAKKPPLLMKKVKGILRTKINHNSKSKTRPLVESLNERLIKGGINSYSANTFEKDKNMVHDLRKSVKDRYNKFFEKIIDENDQERIKYETKKAENFIKRVHYTDEETTYNKVITDRLVSGLIEDSDQKGDNIDTMIEDTKNGDPNFSPVKCALISSTNVGEGKLSNRLEAKILLKAVDRILKISQSERKQDTDDTP</sequence>
<dbReference type="Proteomes" id="UP001295684">
    <property type="component" value="Unassembled WGS sequence"/>
</dbReference>
<accession>A0AAD1UG21</accession>
<evidence type="ECO:0000313" key="2">
    <source>
        <dbReference type="Proteomes" id="UP001295684"/>
    </source>
</evidence>
<protein>
    <submittedName>
        <fullName evidence="1">Uncharacterized protein</fullName>
    </submittedName>
</protein>
<organism evidence="1 2">
    <name type="scientific">Euplotes crassus</name>
    <dbReference type="NCBI Taxonomy" id="5936"/>
    <lineage>
        <taxon>Eukaryota</taxon>
        <taxon>Sar</taxon>
        <taxon>Alveolata</taxon>
        <taxon>Ciliophora</taxon>
        <taxon>Intramacronucleata</taxon>
        <taxon>Spirotrichea</taxon>
        <taxon>Hypotrichia</taxon>
        <taxon>Euplotida</taxon>
        <taxon>Euplotidae</taxon>
        <taxon>Moneuplotes</taxon>
    </lineage>
</organism>